<dbReference type="RefSeq" id="WP_015158460.1">
    <property type="nucleotide sequence ID" value="NC_019697.1"/>
</dbReference>
<dbReference type="eggNOG" id="COG4679">
    <property type="taxonomic scope" value="Bacteria"/>
</dbReference>
<accession>K9UBU0</accession>
<name>K9UBU0_CHAP6</name>
<reference evidence="1 2" key="1">
    <citation type="submission" date="2012-05" db="EMBL/GenBank/DDBJ databases">
        <title>Finished chromosome of genome of Chamaesiphon sp. PCC 6605.</title>
        <authorList>
            <consortium name="US DOE Joint Genome Institute"/>
            <person name="Gugger M."/>
            <person name="Coursin T."/>
            <person name="Rippka R."/>
            <person name="Tandeau De Marsac N."/>
            <person name="Huntemann M."/>
            <person name="Wei C.-L."/>
            <person name="Han J."/>
            <person name="Detter J.C."/>
            <person name="Han C."/>
            <person name="Tapia R."/>
            <person name="Chen A."/>
            <person name="Kyrpides N."/>
            <person name="Mavromatis K."/>
            <person name="Markowitz V."/>
            <person name="Szeto E."/>
            <person name="Ivanova N."/>
            <person name="Pagani I."/>
            <person name="Pati A."/>
            <person name="Goodwin L."/>
            <person name="Nordberg H.P."/>
            <person name="Cantor M.N."/>
            <person name="Hua S.X."/>
            <person name="Woyke T."/>
            <person name="Kerfeld C.A."/>
        </authorList>
    </citation>
    <scope>NUCLEOTIDE SEQUENCE [LARGE SCALE GENOMIC DNA]</scope>
    <source>
        <strain evidence="2">ATCC 27169 / PCC 6605</strain>
    </source>
</reference>
<dbReference type="EMBL" id="CP003600">
    <property type="protein sequence ID" value="AFY92270.1"/>
    <property type="molecule type" value="Genomic_DNA"/>
</dbReference>
<dbReference type="OrthoDB" id="9797093at2"/>
<sequence length="120" mass="14182">MEDDKPINWVGTSRDDLCSFPEDARRKAGFQLRAVQRGEMPVDFKPMSEVGKGVQEIRIRTEDAYRIFYVARFEEAVYVLHAFQKKTQKTAKKDIQIGQQRYQQMILDRESQTQEDKYND</sequence>
<dbReference type="KEGG" id="cmp:Cha6605_1035"/>
<dbReference type="Proteomes" id="UP000010366">
    <property type="component" value="Chromosome"/>
</dbReference>
<dbReference type="AlphaFoldDB" id="K9UBU0"/>
<evidence type="ECO:0000313" key="1">
    <source>
        <dbReference type="EMBL" id="AFY92270.1"/>
    </source>
</evidence>
<keyword evidence="2" id="KW-1185">Reference proteome</keyword>
<dbReference type="Pfam" id="PF05973">
    <property type="entry name" value="Gp49"/>
    <property type="match status" value="1"/>
</dbReference>
<dbReference type="HOGENOM" id="CLU_139003_0_1_3"/>
<protein>
    <submittedName>
        <fullName evidence="1">Phage-related protein</fullName>
    </submittedName>
</protein>
<proteinExistence type="predicted"/>
<gene>
    <name evidence="1" type="ORF">Cha6605_1035</name>
</gene>
<organism evidence="1 2">
    <name type="scientific">Chamaesiphon minutus (strain ATCC 27169 / PCC 6605)</name>
    <dbReference type="NCBI Taxonomy" id="1173020"/>
    <lineage>
        <taxon>Bacteria</taxon>
        <taxon>Bacillati</taxon>
        <taxon>Cyanobacteriota</taxon>
        <taxon>Cyanophyceae</taxon>
        <taxon>Gomontiellales</taxon>
        <taxon>Chamaesiphonaceae</taxon>
        <taxon>Chamaesiphon</taxon>
    </lineage>
</organism>
<dbReference type="STRING" id="1173020.Cha6605_1035"/>
<evidence type="ECO:0000313" key="2">
    <source>
        <dbReference type="Proteomes" id="UP000010366"/>
    </source>
</evidence>
<dbReference type="InterPro" id="IPR009241">
    <property type="entry name" value="HigB-like"/>
</dbReference>
<dbReference type="PATRIC" id="fig|1173020.3.peg.1205"/>